<evidence type="ECO:0000313" key="1">
    <source>
        <dbReference type="EMBL" id="CAH1207969.1"/>
    </source>
</evidence>
<sequence>MGSSERNTLRQLLDELTIALTADGSQQVNRQALAEHIAENELDEAGAAPSWLMDLLTAVNDRKVTGHWVDFKRGSGDDTNVFDFIRHLHEVLPIKYENNEESWLLTFPRLQLEACISLEGSCYKVSGIGDTWELEDALNE</sequence>
<accession>A0ABM9CBD0</accession>
<keyword evidence="2" id="KW-1185">Reference proteome</keyword>
<protein>
    <submittedName>
        <fullName evidence="1">Uncharacterized protein</fullName>
    </submittedName>
</protein>
<organism evidence="1 2">
    <name type="scientific">Paenibacillus allorhizoplanae</name>
    <dbReference type="NCBI Taxonomy" id="2905648"/>
    <lineage>
        <taxon>Bacteria</taxon>
        <taxon>Bacillati</taxon>
        <taxon>Bacillota</taxon>
        <taxon>Bacilli</taxon>
        <taxon>Bacillales</taxon>
        <taxon>Paenibacillaceae</taxon>
        <taxon>Paenibacillus</taxon>
    </lineage>
</organism>
<reference evidence="1" key="1">
    <citation type="submission" date="2022-01" db="EMBL/GenBank/DDBJ databases">
        <authorList>
            <person name="Criscuolo A."/>
        </authorList>
    </citation>
    <scope>NUCLEOTIDE SEQUENCE</scope>
    <source>
        <strain evidence="1">CIP111891</strain>
    </source>
</reference>
<dbReference type="EMBL" id="CAKMMW010000008">
    <property type="protein sequence ID" value="CAH1207969.1"/>
    <property type="molecule type" value="Genomic_DNA"/>
</dbReference>
<name>A0ABM9CBD0_9BACL</name>
<dbReference type="RefSeq" id="WP_236288481.1">
    <property type="nucleotide sequence ID" value="NZ_CAKMMW010000008.1"/>
</dbReference>
<dbReference type="Proteomes" id="UP000838821">
    <property type="component" value="Unassembled WGS sequence"/>
</dbReference>
<evidence type="ECO:0000313" key="2">
    <source>
        <dbReference type="Proteomes" id="UP000838821"/>
    </source>
</evidence>
<comment type="caution">
    <text evidence="1">The sequence shown here is derived from an EMBL/GenBank/DDBJ whole genome shotgun (WGS) entry which is preliminary data.</text>
</comment>
<gene>
    <name evidence="1" type="ORF">PAECIP111891_03133</name>
</gene>
<proteinExistence type="predicted"/>